<dbReference type="PRINTS" id="PR00090">
    <property type="entry name" value="RNGDIOXGNASE"/>
</dbReference>
<accession>A0A3E1R7A6</accession>
<evidence type="ECO:0000256" key="4">
    <source>
        <dbReference type="ARBA" id="ARBA00022723"/>
    </source>
</evidence>
<keyword evidence="6" id="KW-0408">Iron</keyword>
<dbReference type="GO" id="GO:0016491">
    <property type="term" value="F:oxidoreductase activity"/>
    <property type="evidence" value="ECO:0007669"/>
    <property type="project" value="UniProtKB-KW"/>
</dbReference>
<dbReference type="PANTHER" id="PTHR43756:SF5">
    <property type="entry name" value="CHOLINE MONOOXYGENASE, CHLOROPLASTIC"/>
    <property type="match status" value="1"/>
</dbReference>
<dbReference type="Pfam" id="PF00355">
    <property type="entry name" value="Rieske"/>
    <property type="match status" value="1"/>
</dbReference>
<dbReference type="Gene3D" id="3.90.380.10">
    <property type="entry name" value="Naphthalene 1,2-dioxygenase Alpha Subunit, Chain A, domain 1"/>
    <property type="match status" value="1"/>
</dbReference>
<proteinExistence type="inferred from homology"/>
<evidence type="ECO:0000256" key="7">
    <source>
        <dbReference type="ARBA" id="ARBA00023014"/>
    </source>
</evidence>
<comment type="caution">
    <text evidence="9">The sequence shown here is derived from an EMBL/GenBank/DDBJ whole genome shotgun (WGS) entry which is preliminary data.</text>
</comment>
<dbReference type="PROSITE" id="PS51296">
    <property type="entry name" value="RIESKE"/>
    <property type="match status" value="1"/>
</dbReference>
<keyword evidence="7" id="KW-0411">Iron-sulfur</keyword>
<name>A0A3E1R7A6_9BURK</name>
<dbReference type="GO" id="GO:0005506">
    <property type="term" value="F:iron ion binding"/>
    <property type="evidence" value="ECO:0007669"/>
    <property type="project" value="InterPro"/>
</dbReference>
<evidence type="ECO:0000256" key="6">
    <source>
        <dbReference type="ARBA" id="ARBA00023004"/>
    </source>
</evidence>
<dbReference type="AlphaFoldDB" id="A0A3E1R7A6"/>
<evidence type="ECO:0000313" key="10">
    <source>
        <dbReference type="Proteomes" id="UP000260665"/>
    </source>
</evidence>
<evidence type="ECO:0000256" key="1">
    <source>
        <dbReference type="ARBA" id="ARBA00001962"/>
    </source>
</evidence>
<organism evidence="9 10">
    <name type="scientific">Rhodoferax lacus</name>
    <dbReference type="NCBI Taxonomy" id="2184758"/>
    <lineage>
        <taxon>Bacteria</taxon>
        <taxon>Pseudomonadati</taxon>
        <taxon>Pseudomonadota</taxon>
        <taxon>Betaproteobacteria</taxon>
        <taxon>Burkholderiales</taxon>
        <taxon>Comamonadaceae</taxon>
        <taxon>Rhodoferax</taxon>
    </lineage>
</organism>
<feature type="domain" description="Rieske" evidence="8">
    <location>
        <begin position="86"/>
        <end position="195"/>
    </location>
</feature>
<dbReference type="PANTHER" id="PTHR43756">
    <property type="entry name" value="CHOLINE MONOOXYGENASE, CHLOROPLASTIC"/>
    <property type="match status" value="1"/>
</dbReference>
<evidence type="ECO:0000313" key="9">
    <source>
        <dbReference type="EMBL" id="RFO95255.1"/>
    </source>
</evidence>
<keyword evidence="10" id="KW-1185">Reference proteome</keyword>
<keyword evidence="4" id="KW-0479">Metal-binding</keyword>
<dbReference type="Proteomes" id="UP000260665">
    <property type="component" value="Unassembled WGS sequence"/>
</dbReference>
<comment type="similarity">
    <text evidence="2">Belongs to the bacterial ring-hydroxylating dioxygenase alpha subunit family.</text>
</comment>
<dbReference type="SUPFAM" id="SSF55961">
    <property type="entry name" value="Bet v1-like"/>
    <property type="match status" value="1"/>
</dbReference>
<evidence type="ECO:0000256" key="2">
    <source>
        <dbReference type="ARBA" id="ARBA00008751"/>
    </source>
</evidence>
<gene>
    <name evidence="9" type="ORF">DIC66_19265</name>
</gene>
<dbReference type="InterPro" id="IPR015879">
    <property type="entry name" value="Ring_hydroxy_dOase_asu_C_dom"/>
</dbReference>
<dbReference type="InterPro" id="IPR001663">
    <property type="entry name" value="Rng_hydr_dOase-A"/>
</dbReference>
<evidence type="ECO:0000256" key="3">
    <source>
        <dbReference type="ARBA" id="ARBA00022714"/>
    </source>
</evidence>
<dbReference type="EMBL" id="QFZK01000019">
    <property type="protein sequence ID" value="RFO95255.1"/>
    <property type="molecule type" value="Genomic_DNA"/>
</dbReference>
<keyword evidence="5" id="KW-0560">Oxidoreductase</keyword>
<reference evidence="9 10" key="1">
    <citation type="submission" date="2018-05" db="EMBL/GenBank/DDBJ databases">
        <title>Rhodoferax soyangensis sp.nov., isolated from an oligotrophic freshwater lake.</title>
        <authorList>
            <person name="Park M."/>
        </authorList>
    </citation>
    <scope>NUCLEOTIDE SEQUENCE [LARGE SCALE GENOMIC DNA]</scope>
    <source>
        <strain evidence="9 10">IMCC26218</strain>
    </source>
</reference>
<dbReference type="Gene3D" id="2.102.10.10">
    <property type="entry name" value="Rieske [2Fe-2S] iron-sulphur domain"/>
    <property type="match status" value="1"/>
</dbReference>
<dbReference type="CDD" id="cd03469">
    <property type="entry name" value="Rieske_RO_Alpha_N"/>
    <property type="match status" value="1"/>
</dbReference>
<keyword evidence="3" id="KW-0001">2Fe-2S</keyword>
<dbReference type="Pfam" id="PF00848">
    <property type="entry name" value="Ring_hydroxyl_A"/>
    <property type="match status" value="1"/>
</dbReference>
<dbReference type="SUPFAM" id="SSF50022">
    <property type="entry name" value="ISP domain"/>
    <property type="match status" value="1"/>
</dbReference>
<dbReference type="InterPro" id="IPR036922">
    <property type="entry name" value="Rieske_2Fe-2S_sf"/>
</dbReference>
<dbReference type="GO" id="GO:0051537">
    <property type="term" value="F:2 iron, 2 sulfur cluster binding"/>
    <property type="evidence" value="ECO:0007669"/>
    <property type="project" value="UniProtKB-KW"/>
</dbReference>
<protein>
    <recommendedName>
        <fullName evidence="8">Rieske domain-containing protein</fullName>
    </recommendedName>
</protein>
<comment type="cofactor">
    <cofactor evidence="1">
        <name>Fe cation</name>
        <dbReference type="ChEBI" id="CHEBI:24875"/>
    </cofactor>
</comment>
<evidence type="ECO:0000256" key="5">
    <source>
        <dbReference type="ARBA" id="ARBA00023002"/>
    </source>
</evidence>
<sequence>MEALLAPGAGNNQHAAIPAVCAPQEIEMAQSPYEKEQTIQMVKRVVQHAAAGTTDSTPEIYKLPVETYFPQSWDEEMNAIFRRLPLMLALSCELRNPGDYKALQILDVPVLIVRGDDNKVRAFINTCTHRGRAVTPTSDELGNTKTFVCPYHAWRFATDGKLVAVADPRKFGEVDKCSLNLRELPCEERVGFIFVSLTRGMTFNLDEYLGGMLEELTCLEADKWFVHGRPRLESANWKITHDGYVESYHIPFLHRTTLHELWKRESLSSVSIYDAYGPLDCGPHQRMGGNAWGYDPALMAKMKDVPESDYTEHHFHAVRTLFPMISISANKAGGLVSQLFPISSDRCVTVQNHVSTRDPASMSAEETKAMQDRIALYTAVVRDEDYSSSFSIQAGIKTGAVTEMLFGRNEGGAQNFHKSVAHYVAQYRAEKQAASSATPTESKA</sequence>
<dbReference type="InterPro" id="IPR017941">
    <property type="entry name" value="Rieske_2Fe-2S"/>
</dbReference>
<evidence type="ECO:0000259" key="8">
    <source>
        <dbReference type="PROSITE" id="PS51296"/>
    </source>
</evidence>